<evidence type="ECO:0000313" key="3">
    <source>
        <dbReference type="EMBL" id="EAN33938.1"/>
    </source>
</evidence>
<evidence type="ECO:0008006" key="5">
    <source>
        <dbReference type="Google" id="ProtNLM"/>
    </source>
</evidence>
<dbReference type="KEGG" id="tpv:TP01_0700"/>
<reference evidence="3 4" key="1">
    <citation type="journal article" date="2005" name="Science">
        <title>Genome sequence of Theileria parva, a bovine pathogen that transforms lymphocytes.</title>
        <authorList>
            <person name="Gardner M.J."/>
            <person name="Bishop R."/>
            <person name="Shah T."/>
            <person name="de Villiers E.P."/>
            <person name="Carlton J.M."/>
            <person name="Hall N."/>
            <person name="Ren Q."/>
            <person name="Paulsen I.T."/>
            <person name="Pain A."/>
            <person name="Berriman M."/>
            <person name="Wilson R.J.M."/>
            <person name="Sato S."/>
            <person name="Ralph S.A."/>
            <person name="Mann D.J."/>
            <person name="Xiong Z."/>
            <person name="Shallom S.J."/>
            <person name="Weidman J."/>
            <person name="Jiang L."/>
            <person name="Lynn J."/>
            <person name="Weaver B."/>
            <person name="Shoaibi A."/>
            <person name="Domingo A.R."/>
            <person name="Wasawo D."/>
            <person name="Crabtree J."/>
            <person name="Wortman J.R."/>
            <person name="Haas B."/>
            <person name="Angiuoli S.V."/>
            <person name="Creasy T.H."/>
            <person name="Lu C."/>
            <person name="Suh B."/>
            <person name="Silva J.C."/>
            <person name="Utterback T.R."/>
            <person name="Feldblyum T.V."/>
            <person name="Pertea M."/>
            <person name="Allen J."/>
            <person name="Nierman W.C."/>
            <person name="Taracha E.L.N."/>
            <person name="Salzberg S.L."/>
            <person name="White O.R."/>
            <person name="Fitzhugh H.A."/>
            <person name="Morzaria S."/>
            <person name="Venter J.C."/>
            <person name="Fraser C.M."/>
            <person name="Nene V."/>
        </authorList>
    </citation>
    <scope>NUCLEOTIDE SEQUENCE [LARGE SCALE GENOMIC DNA]</scope>
    <source>
        <strain evidence="3 4">Muguga</strain>
    </source>
</reference>
<gene>
    <name evidence="3" type="ordered locus">TP01_0700</name>
</gene>
<protein>
    <recommendedName>
        <fullName evidence="5">Rhoptry-associated protein 1</fullName>
    </recommendedName>
</protein>
<feature type="chain" id="PRO_5004241665" description="Rhoptry-associated protein 1" evidence="2">
    <location>
        <begin position="22"/>
        <end position="709"/>
    </location>
</feature>
<keyword evidence="4" id="KW-1185">Reference proteome</keyword>
<accession>Q4N7X0</accession>
<dbReference type="EMBL" id="AAGK01000001">
    <property type="protein sequence ID" value="EAN33938.1"/>
    <property type="molecule type" value="Genomic_DNA"/>
</dbReference>
<evidence type="ECO:0000256" key="2">
    <source>
        <dbReference type="SAM" id="SignalP"/>
    </source>
</evidence>
<dbReference type="GeneID" id="3502597"/>
<dbReference type="Proteomes" id="UP000001949">
    <property type="component" value="Unassembled WGS sequence"/>
</dbReference>
<sequence length="709" mass="82639">MSVKHSILILLVLSLLRPGTSVTRKRTRRRALIPDQNPELSTDDESEVSEVERRVPPRRAKSISLKLSSPENLKSNEFEVSNSEPPENLHTESLENLHTKPFDNLQSKEFDDLLNKKLEGLKYEESEASVIKEPEPSTSREPEPSVIKESESVEIEEPKPSVRREAEPLKYSQTSVKFDRVTEMMSEHLSKSGVDSKKFCKYDWHNCTKFIEAYTRRCLAGDCYTLDNVPVVDLQDGLKVHLPFLNQYAFAMALFEDSGAWQKSKFYNIFGKIKNKIYGSDERTIESFNNKITRISFRNMDFGGDFNRMILTEVLYKASLHYLAYLSESSLAKYMNKWKFMRFFFRLKQTSWLTGAAKNIAKSKTLEMGMRDLQLVIDSYLLYLNVSGVVEPERLTISYSKLVKHSIMKVLGTKVVSALMSDYILTMPPMLNDFCKTSDDKNEKQNTVPFTPVHCRKMVSDYLERCQDGDCITLDTRTLLDGKDYLNVNLPDLDQLNAAVTIFVNSRAHKKAILDFIFRRKNRINQSQFVNKLYTENLKETKFNNRDHEVLGRYLYYDTLYFKIRSLKNRIRLFFSKKIETELKNFLQPLVKITPVRINKVKISLIFVAYRNYLFENNFAKDRDKLINFVQICHEVLSSFTDLMNLVGGKKKEKAKHLEPEEEELEKSNFDYELENKLIHDKEEPLVSTKSHKKHVNLENTVENMEEVY</sequence>
<evidence type="ECO:0000256" key="1">
    <source>
        <dbReference type="SAM" id="MobiDB-lite"/>
    </source>
</evidence>
<comment type="caution">
    <text evidence="3">The sequence shown here is derived from an EMBL/GenBank/DDBJ whole genome shotgun (WGS) entry which is preliminary data.</text>
</comment>
<proteinExistence type="predicted"/>
<dbReference type="eggNOG" id="ENOG502T46A">
    <property type="taxonomic scope" value="Eukaryota"/>
</dbReference>
<name>Q4N7X0_THEPA</name>
<dbReference type="RefSeq" id="XP_766221.1">
    <property type="nucleotide sequence ID" value="XM_761128.1"/>
</dbReference>
<keyword evidence="2" id="KW-0732">Signal</keyword>
<evidence type="ECO:0000313" key="4">
    <source>
        <dbReference type="Proteomes" id="UP000001949"/>
    </source>
</evidence>
<feature type="region of interest" description="Disordered" evidence="1">
    <location>
        <begin position="33"/>
        <end position="68"/>
    </location>
</feature>
<dbReference type="AlphaFoldDB" id="Q4N7X0"/>
<dbReference type="InParanoid" id="Q4N7X0"/>
<dbReference type="InterPro" id="IPR004318">
    <property type="entry name" value="RAP-1"/>
</dbReference>
<dbReference type="VEuPathDB" id="PiroplasmaDB:TpMuguga_01g00700"/>
<organism evidence="3 4">
    <name type="scientific">Theileria parva</name>
    <name type="common">East coast fever infection agent</name>
    <dbReference type="NCBI Taxonomy" id="5875"/>
    <lineage>
        <taxon>Eukaryota</taxon>
        <taxon>Sar</taxon>
        <taxon>Alveolata</taxon>
        <taxon>Apicomplexa</taxon>
        <taxon>Aconoidasida</taxon>
        <taxon>Piroplasmida</taxon>
        <taxon>Theileriidae</taxon>
        <taxon>Theileria</taxon>
    </lineage>
</organism>
<feature type="signal peptide" evidence="2">
    <location>
        <begin position="1"/>
        <end position="21"/>
    </location>
</feature>
<dbReference type="OMA" id="FNNRDHE"/>
<feature type="region of interest" description="Disordered" evidence="1">
    <location>
        <begin position="124"/>
        <end position="166"/>
    </location>
</feature>
<dbReference type="Pfam" id="PF03085">
    <property type="entry name" value="RAP-1"/>
    <property type="match status" value="2"/>
</dbReference>